<keyword evidence="10" id="KW-1185">Reference proteome</keyword>
<feature type="transmembrane region" description="Helical" evidence="6">
    <location>
        <begin position="400"/>
        <end position="422"/>
    </location>
</feature>
<dbReference type="Pfam" id="PF02687">
    <property type="entry name" value="FtsX"/>
    <property type="match status" value="1"/>
</dbReference>
<dbReference type="InterPro" id="IPR051125">
    <property type="entry name" value="ABC-4/HrtB_transporter"/>
</dbReference>
<keyword evidence="3 6" id="KW-0812">Transmembrane</keyword>
<gene>
    <name evidence="9" type="ORF">G4Y79_16320</name>
</gene>
<evidence type="ECO:0000313" key="10">
    <source>
        <dbReference type="Proteomes" id="UP000594468"/>
    </source>
</evidence>
<dbReference type="Pfam" id="PF12704">
    <property type="entry name" value="MacB_PCD"/>
    <property type="match status" value="1"/>
</dbReference>
<name>A0A7S8E6I5_9CHLR</name>
<evidence type="ECO:0000256" key="5">
    <source>
        <dbReference type="ARBA" id="ARBA00023136"/>
    </source>
</evidence>
<feature type="domain" description="MacB-like periplasmic core" evidence="8">
    <location>
        <begin position="26"/>
        <end position="230"/>
    </location>
</feature>
<organism evidence="9 10">
    <name type="scientific">Phototrophicus methaneseepsis</name>
    <dbReference type="NCBI Taxonomy" id="2710758"/>
    <lineage>
        <taxon>Bacteria</taxon>
        <taxon>Bacillati</taxon>
        <taxon>Chloroflexota</taxon>
        <taxon>Candidatus Thermofontia</taxon>
        <taxon>Phototrophicales</taxon>
        <taxon>Phototrophicaceae</taxon>
        <taxon>Phototrophicus</taxon>
    </lineage>
</organism>
<evidence type="ECO:0000256" key="6">
    <source>
        <dbReference type="SAM" id="Phobius"/>
    </source>
</evidence>
<comment type="subcellular location">
    <subcellularLocation>
        <location evidence="1">Cell membrane</location>
        <topology evidence="1">Multi-pass membrane protein</topology>
    </subcellularLocation>
</comment>
<dbReference type="InterPro" id="IPR025857">
    <property type="entry name" value="MacB_PCD"/>
</dbReference>
<evidence type="ECO:0000259" key="7">
    <source>
        <dbReference type="Pfam" id="PF02687"/>
    </source>
</evidence>
<dbReference type="InterPro" id="IPR003838">
    <property type="entry name" value="ABC3_permease_C"/>
</dbReference>
<dbReference type="Proteomes" id="UP000594468">
    <property type="component" value="Chromosome"/>
</dbReference>
<evidence type="ECO:0000259" key="8">
    <source>
        <dbReference type="Pfam" id="PF12704"/>
    </source>
</evidence>
<evidence type="ECO:0000256" key="3">
    <source>
        <dbReference type="ARBA" id="ARBA00022692"/>
    </source>
</evidence>
<dbReference type="GO" id="GO:0005886">
    <property type="term" value="C:plasma membrane"/>
    <property type="evidence" value="ECO:0007669"/>
    <property type="project" value="UniProtKB-SubCell"/>
</dbReference>
<dbReference type="RefSeq" id="WP_195169338.1">
    <property type="nucleotide sequence ID" value="NZ_CP062983.1"/>
</dbReference>
<protein>
    <submittedName>
        <fullName evidence="9">ABC transporter permease</fullName>
    </submittedName>
</protein>
<keyword evidence="2" id="KW-1003">Cell membrane</keyword>
<dbReference type="KEGG" id="pmet:G4Y79_16320"/>
<evidence type="ECO:0000313" key="9">
    <source>
        <dbReference type="EMBL" id="QPC81265.1"/>
    </source>
</evidence>
<accession>A0A7S8E6I5</accession>
<feature type="domain" description="ABC3 transporter permease C-terminal" evidence="7">
    <location>
        <begin position="307"/>
        <end position="425"/>
    </location>
</feature>
<evidence type="ECO:0000256" key="4">
    <source>
        <dbReference type="ARBA" id="ARBA00022989"/>
    </source>
</evidence>
<feature type="transmembrane region" description="Helical" evidence="6">
    <location>
        <begin position="21"/>
        <end position="40"/>
    </location>
</feature>
<dbReference type="PANTHER" id="PTHR43738:SF2">
    <property type="entry name" value="ABC TRANSPORTER PERMEASE"/>
    <property type="match status" value="1"/>
</dbReference>
<reference evidence="9 10" key="1">
    <citation type="submission" date="2020-02" db="EMBL/GenBank/DDBJ databases">
        <authorList>
            <person name="Zheng R.K."/>
            <person name="Sun C.M."/>
        </authorList>
    </citation>
    <scope>NUCLEOTIDE SEQUENCE [LARGE SCALE GENOMIC DNA]</scope>
    <source>
        <strain evidence="10">rifampicinis</strain>
    </source>
</reference>
<dbReference type="AlphaFoldDB" id="A0A7S8E6I5"/>
<proteinExistence type="predicted"/>
<keyword evidence="4 6" id="KW-1133">Transmembrane helix</keyword>
<sequence length="433" mass="46857">MMYDLHIAWRNILNRPIQTIVPVWVVALAIALSVAVIALADGAEQGVVDASDPFGVLVIGSAGSGQQLVLSSVLLQGNPIGNIPYDVYESLEADPRIQLTVPLAFGDNVGGSRIIGTNENFFQLRRTQSSPPAFQIAQGRLFAEIEPDHEESEYQNEEDHHKGLYEAVLGAEAARRLKLTIGDRFLGTHGVGTGIAENIHAENPYTVVGILERTNTAYDAAVYTQLESVWHVHAHPDIPGSALIAESGASGQADEITAILVLPTGFIEQNQIVQEFYVDPTMQAAFPGQELGQLLQMLNQGQQILNIVGYLVLAIAGLTLFLSMYNAILTRRQSIAIMRSLGSSRANIFRVVIFETLIVSILGALIGRVLGYGLAYLIAEIFSQQSSIPVVIRILPNLEVLLWTLSLGVGLLAGVVPAMMAYRVNVVENLFPS</sequence>
<dbReference type="EMBL" id="CP062983">
    <property type="protein sequence ID" value="QPC81265.1"/>
    <property type="molecule type" value="Genomic_DNA"/>
</dbReference>
<keyword evidence="5 6" id="KW-0472">Membrane</keyword>
<dbReference type="PANTHER" id="PTHR43738">
    <property type="entry name" value="ABC TRANSPORTER, MEMBRANE PROTEIN"/>
    <property type="match status" value="1"/>
</dbReference>
<evidence type="ECO:0000256" key="1">
    <source>
        <dbReference type="ARBA" id="ARBA00004651"/>
    </source>
</evidence>
<evidence type="ECO:0000256" key="2">
    <source>
        <dbReference type="ARBA" id="ARBA00022475"/>
    </source>
</evidence>
<feature type="transmembrane region" description="Helical" evidence="6">
    <location>
        <begin position="307"/>
        <end position="328"/>
    </location>
</feature>